<feature type="domain" description="Protein FecR C-terminal" evidence="2">
    <location>
        <begin position="341"/>
        <end position="404"/>
    </location>
</feature>
<name>A0A173MQG4_9BACT</name>
<dbReference type="Pfam" id="PF04773">
    <property type="entry name" value="FecR"/>
    <property type="match status" value="1"/>
</dbReference>
<dbReference type="AlphaFoldDB" id="A0A173MQG4"/>
<evidence type="ECO:0000313" key="3">
    <source>
        <dbReference type="EMBL" id="SIS77298.1"/>
    </source>
</evidence>
<dbReference type="KEGG" id="fln:FLA_5743"/>
<dbReference type="Gene3D" id="2.60.120.1440">
    <property type="match status" value="1"/>
</dbReference>
<dbReference type="OrthoDB" id="646755at2"/>
<evidence type="ECO:0000259" key="1">
    <source>
        <dbReference type="Pfam" id="PF04773"/>
    </source>
</evidence>
<proteinExistence type="predicted"/>
<dbReference type="Pfam" id="PF16344">
    <property type="entry name" value="FecR_C"/>
    <property type="match status" value="1"/>
</dbReference>
<dbReference type="InterPro" id="IPR012373">
    <property type="entry name" value="Ferrdict_sens_TM"/>
</dbReference>
<dbReference type="STRING" id="477680.SAMN05421788_1011126"/>
<dbReference type="Proteomes" id="UP000186917">
    <property type="component" value="Unassembled WGS sequence"/>
</dbReference>
<dbReference type="RefSeq" id="WP_076376465.1">
    <property type="nucleotide sequence ID" value="NZ_AP017422.1"/>
</dbReference>
<sequence>MNSPVHPTLEELLRRTKEGIADAEDYALLLKHIHTDATGEVLAAIDRFYAKEEVTSWQHVVPYHYDYWQQAFEEIKEASHLPDRKIPAIGHKVLWLQRRVWVAACLSLLLGAGAWLWYTSSGKKTPVSDRVSAAITPGKNGAILQLADGRQLVLDSMGNGVIAQQNGTVINLQNGVVGYERAGAASGNLTYNSIITPRGRQFTVVLPDGTRVWLNAASSITYPTAFAGKERKVMVTGEVYMEVAKQVGMPFKVVMGDKGEVEVLGTAFNINAYDNESMVRTTLVEGAVRVKADTACESIASVVLKPGQQAQVLQHYTTGNAVVNVEKADMEKTLAWKNGVFNLEDVSLKDAMREWERWYDIEVVYKDKIPDIYFTGKVNKDISFSGLLKLLEEAKVHYSMDGSRRLVIWP</sequence>
<dbReference type="EMBL" id="FTOR01000001">
    <property type="protein sequence ID" value="SIS77298.1"/>
    <property type="molecule type" value="Genomic_DNA"/>
</dbReference>
<gene>
    <name evidence="3" type="ORF">SAMN05421788_1011126</name>
</gene>
<evidence type="ECO:0000259" key="2">
    <source>
        <dbReference type="Pfam" id="PF16344"/>
    </source>
</evidence>
<keyword evidence="4" id="KW-1185">Reference proteome</keyword>
<dbReference type="PANTHER" id="PTHR30273:SF2">
    <property type="entry name" value="PROTEIN FECR"/>
    <property type="match status" value="1"/>
</dbReference>
<dbReference type="InterPro" id="IPR032508">
    <property type="entry name" value="FecR_C"/>
</dbReference>
<dbReference type="PANTHER" id="PTHR30273">
    <property type="entry name" value="PERIPLASMIC SIGNAL SENSOR AND SIGMA FACTOR ACTIVATOR FECR-RELATED"/>
    <property type="match status" value="1"/>
</dbReference>
<protein>
    <submittedName>
        <fullName evidence="3">FecR family protein</fullName>
    </submittedName>
</protein>
<accession>A0A173MQG4</accession>
<feature type="domain" description="FecR protein" evidence="1">
    <location>
        <begin position="194"/>
        <end position="289"/>
    </location>
</feature>
<dbReference type="Gene3D" id="3.55.50.30">
    <property type="match status" value="1"/>
</dbReference>
<dbReference type="GO" id="GO:0016989">
    <property type="term" value="F:sigma factor antagonist activity"/>
    <property type="evidence" value="ECO:0007669"/>
    <property type="project" value="TreeGrafter"/>
</dbReference>
<organism evidence="3 4">
    <name type="scientific">Filimonas lacunae</name>
    <dbReference type="NCBI Taxonomy" id="477680"/>
    <lineage>
        <taxon>Bacteria</taxon>
        <taxon>Pseudomonadati</taxon>
        <taxon>Bacteroidota</taxon>
        <taxon>Chitinophagia</taxon>
        <taxon>Chitinophagales</taxon>
        <taxon>Chitinophagaceae</taxon>
        <taxon>Filimonas</taxon>
    </lineage>
</organism>
<evidence type="ECO:0000313" key="4">
    <source>
        <dbReference type="Proteomes" id="UP000186917"/>
    </source>
</evidence>
<reference evidence="4" key="1">
    <citation type="submission" date="2017-01" db="EMBL/GenBank/DDBJ databases">
        <authorList>
            <person name="Varghese N."/>
            <person name="Submissions S."/>
        </authorList>
    </citation>
    <scope>NUCLEOTIDE SEQUENCE [LARGE SCALE GENOMIC DNA]</scope>
    <source>
        <strain evidence="4">DSM 21054</strain>
    </source>
</reference>
<dbReference type="InterPro" id="IPR006860">
    <property type="entry name" value="FecR"/>
</dbReference>